<dbReference type="InterPro" id="IPR038538">
    <property type="entry name" value="MTERF_sf"/>
</dbReference>
<dbReference type="Pfam" id="PF02536">
    <property type="entry name" value="mTERF"/>
    <property type="match status" value="2"/>
</dbReference>
<dbReference type="PANTHER" id="PTHR13068">
    <property type="entry name" value="CGI-12 PROTEIN-RELATED"/>
    <property type="match status" value="1"/>
</dbReference>
<evidence type="ECO:0000256" key="3">
    <source>
        <dbReference type="ARBA" id="ARBA00022946"/>
    </source>
</evidence>
<dbReference type="PANTHER" id="PTHR13068:SF236">
    <property type="entry name" value="OS02G0749800 PROTEIN"/>
    <property type="match status" value="1"/>
</dbReference>
<reference evidence="4" key="2">
    <citation type="journal article" date="2023" name="Plants (Basel)">
        <title>Annotation of the Turnera subulata (Passifloraceae) Draft Genome Reveals the S-Locus Evolved after the Divergence of Turneroideae from Passifloroideae in a Stepwise Manner.</title>
        <authorList>
            <person name="Henning P.M."/>
            <person name="Roalson E.H."/>
            <person name="Mir W."/>
            <person name="McCubbin A.G."/>
            <person name="Shore J.S."/>
        </authorList>
    </citation>
    <scope>NUCLEOTIDE SEQUENCE</scope>
    <source>
        <strain evidence="4">F60SS</strain>
    </source>
</reference>
<comment type="similarity">
    <text evidence="1">Belongs to the mTERF family.</text>
</comment>
<accession>A0A9Q0JH79</accession>
<dbReference type="OrthoDB" id="637682at2759"/>
<keyword evidence="3" id="KW-0809">Transit peptide</keyword>
<dbReference type="Gene3D" id="1.25.70.10">
    <property type="entry name" value="Transcription termination factor 3, mitochondrial"/>
    <property type="match status" value="1"/>
</dbReference>
<gene>
    <name evidence="4" type="ORF">Tsubulata_034079</name>
</gene>
<protein>
    <submittedName>
        <fullName evidence="4">Uncharacterized protein</fullName>
    </submittedName>
</protein>
<dbReference type="AlphaFoldDB" id="A0A9Q0JH79"/>
<keyword evidence="5" id="KW-1185">Reference proteome</keyword>
<dbReference type="EMBL" id="JAKUCV010002719">
    <property type="protein sequence ID" value="KAJ4841648.1"/>
    <property type="molecule type" value="Genomic_DNA"/>
</dbReference>
<reference evidence="4" key="1">
    <citation type="submission" date="2022-02" db="EMBL/GenBank/DDBJ databases">
        <authorList>
            <person name="Henning P.M."/>
            <person name="McCubbin A.G."/>
            <person name="Shore J.S."/>
        </authorList>
    </citation>
    <scope>NUCLEOTIDE SEQUENCE</scope>
    <source>
        <strain evidence="4">F60SS</strain>
        <tissue evidence="4">Leaves</tissue>
    </source>
</reference>
<evidence type="ECO:0000256" key="1">
    <source>
        <dbReference type="ARBA" id="ARBA00007692"/>
    </source>
</evidence>
<evidence type="ECO:0000313" key="4">
    <source>
        <dbReference type="EMBL" id="KAJ4841648.1"/>
    </source>
</evidence>
<proteinExistence type="inferred from homology"/>
<keyword evidence="2" id="KW-0805">Transcription regulation</keyword>
<sequence>MLRFLSRSELGYKTIGSRTSYFLTVHTLPSLHSATKSKDQHSLTVSYLTNSCGLSVESAISASKLVNIRKTEKSDRVLKLLSAHGFTQSDIATLISKHPHLLSCRADTNLRPKIEFLQSLGLVGPDLPKFLFSHISIIRRSLKQMVSVVSFLKSVLHTNENVILALKKLSCILAFDVHKTFRPNISTLRANRVPKLHIERLVMLWPESLTVNAGLFKEIIDEAKGMGFDPRSKSFPLAIHCISWVSKSKRERKLELLRSLGWSETALGSALTVQPMLMLCSEEKIRRIMHFFVNKVGLMPSNVAMYPNVFLLSLERNIIPRCSVVNLLLSKGLVKKNLCFLSVFNMGKARFEKKFVTAWKEDCPEVIKAYEGEIEFQRFAN</sequence>
<dbReference type="GO" id="GO:0003676">
    <property type="term" value="F:nucleic acid binding"/>
    <property type="evidence" value="ECO:0007669"/>
    <property type="project" value="InterPro"/>
</dbReference>
<evidence type="ECO:0000256" key="2">
    <source>
        <dbReference type="ARBA" id="ARBA00022472"/>
    </source>
</evidence>
<dbReference type="InterPro" id="IPR003690">
    <property type="entry name" value="MTERF"/>
</dbReference>
<keyword evidence="2" id="KW-0804">Transcription</keyword>
<organism evidence="4 5">
    <name type="scientific">Turnera subulata</name>
    <dbReference type="NCBI Taxonomy" id="218843"/>
    <lineage>
        <taxon>Eukaryota</taxon>
        <taxon>Viridiplantae</taxon>
        <taxon>Streptophyta</taxon>
        <taxon>Embryophyta</taxon>
        <taxon>Tracheophyta</taxon>
        <taxon>Spermatophyta</taxon>
        <taxon>Magnoliopsida</taxon>
        <taxon>eudicotyledons</taxon>
        <taxon>Gunneridae</taxon>
        <taxon>Pentapetalae</taxon>
        <taxon>rosids</taxon>
        <taxon>fabids</taxon>
        <taxon>Malpighiales</taxon>
        <taxon>Passifloraceae</taxon>
        <taxon>Turnera</taxon>
    </lineage>
</organism>
<name>A0A9Q0JH79_9ROSI</name>
<comment type="caution">
    <text evidence="4">The sequence shown here is derived from an EMBL/GenBank/DDBJ whole genome shotgun (WGS) entry which is preliminary data.</text>
</comment>
<dbReference type="FunFam" id="1.25.70.10:FF:000001">
    <property type="entry name" value="Mitochondrial transcription termination factor-like"/>
    <property type="match status" value="1"/>
</dbReference>
<evidence type="ECO:0000313" key="5">
    <source>
        <dbReference type="Proteomes" id="UP001141552"/>
    </source>
</evidence>
<keyword evidence="2" id="KW-0806">Transcription termination</keyword>
<dbReference type="GO" id="GO:0006353">
    <property type="term" value="P:DNA-templated transcription termination"/>
    <property type="evidence" value="ECO:0007669"/>
    <property type="project" value="UniProtKB-KW"/>
</dbReference>
<dbReference type="SMART" id="SM00733">
    <property type="entry name" value="Mterf"/>
    <property type="match status" value="5"/>
</dbReference>
<dbReference type="Proteomes" id="UP001141552">
    <property type="component" value="Unassembled WGS sequence"/>
</dbReference>